<sequence length="165" mass="16889">MGEQSRYQVRFDWGVPGAAAVGADADVLVWVDAVEPVAPPMQHLPGRCAVVATGLPGVGETAAWILALQEVRRTSATIAIVAAGGARPDGLRFAAEDLLAAGALTDELGIRGIGAMSPEAAVADAAYRHLRGGVRSLLGDVVGAGSLAGGFRVHRPHRDLLDPVA</sequence>
<protein>
    <recommendedName>
        <fullName evidence="3">2-phosphosulfolactate phosphatase</fullName>
    </recommendedName>
</protein>
<dbReference type="GO" id="GO:0000287">
    <property type="term" value="F:magnesium ion binding"/>
    <property type="evidence" value="ECO:0007669"/>
    <property type="project" value="InterPro"/>
</dbReference>
<comment type="caution">
    <text evidence="1">The sequence shown here is derived from an EMBL/GenBank/DDBJ whole genome shotgun (WGS) entry which is preliminary data.</text>
</comment>
<dbReference type="SUPFAM" id="SSF142823">
    <property type="entry name" value="ComB-like"/>
    <property type="match status" value="1"/>
</dbReference>
<dbReference type="InterPro" id="IPR036702">
    <property type="entry name" value="ComB-like_sf"/>
</dbReference>
<evidence type="ECO:0008006" key="3">
    <source>
        <dbReference type="Google" id="ProtNLM"/>
    </source>
</evidence>
<evidence type="ECO:0000313" key="2">
    <source>
        <dbReference type="Proteomes" id="UP000295344"/>
    </source>
</evidence>
<dbReference type="AlphaFoldDB" id="A0A4R7FGB5"/>
<dbReference type="GO" id="GO:0050532">
    <property type="term" value="F:2-phosphosulfolactate phosphatase activity"/>
    <property type="evidence" value="ECO:0007669"/>
    <property type="project" value="InterPro"/>
</dbReference>
<organism evidence="1 2">
    <name type="scientific">Amnibacterium kyonggiense</name>
    <dbReference type="NCBI Taxonomy" id="595671"/>
    <lineage>
        <taxon>Bacteria</taxon>
        <taxon>Bacillati</taxon>
        <taxon>Actinomycetota</taxon>
        <taxon>Actinomycetes</taxon>
        <taxon>Micrococcales</taxon>
        <taxon>Microbacteriaceae</taxon>
        <taxon>Amnibacterium</taxon>
    </lineage>
</organism>
<name>A0A4R7FGB5_9MICO</name>
<dbReference type="EMBL" id="SOAM01000003">
    <property type="protein sequence ID" value="TDS75705.1"/>
    <property type="molecule type" value="Genomic_DNA"/>
</dbReference>
<keyword evidence="2" id="KW-1185">Reference proteome</keyword>
<dbReference type="RefSeq" id="WP_133766967.1">
    <property type="nucleotide sequence ID" value="NZ_BAAARP010000005.1"/>
</dbReference>
<dbReference type="OrthoDB" id="8588453at2"/>
<accession>A0A4R7FGB5</accession>
<dbReference type="Gene3D" id="3.90.1560.10">
    <property type="entry name" value="ComB-like"/>
    <property type="match status" value="1"/>
</dbReference>
<evidence type="ECO:0000313" key="1">
    <source>
        <dbReference type="EMBL" id="TDS75705.1"/>
    </source>
</evidence>
<proteinExistence type="predicted"/>
<gene>
    <name evidence="1" type="ORF">CLV52_2812</name>
</gene>
<reference evidence="1 2" key="1">
    <citation type="submission" date="2019-03" db="EMBL/GenBank/DDBJ databases">
        <title>Genomic Encyclopedia of Archaeal and Bacterial Type Strains, Phase II (KMG-II): from individual species to whole genera.</title>
        <authorList>
            <person name="Goeker M."/>
        </authorList>
    </citation>
    <scope>NUCLEOTIDE SEQUENCE [LARGE SCALE GENOMIC DNA]</scope>
    <source>
        <strain evidence="1 2">DSM 24782</strain>
    </source>
</reference>
<dbReference type="Proteomes" id="UP000295344">
    <property type="component" value="Unassembled WGS sequence"/>
</dbReference>